<reference evidence="2" key="1">
    <citation type="submission" date="2016-06" db="EMBL/GenBank/DDBJ databases">
        <title>Parallel loss of symbiosis genes in relatives of nitrogen-fixing non-legume Parasponia.</title>
        <authorList>
            <person name="Van Velzen R."/>
            <person name="Holmer R."/>
            <person name="Bu F."/>
            <person name="Rutten L."/>
            <person name="Van Zeijl A."/>
            <person name="Liu W."/>
            <person name="Santuari L."/>
            <person name="Cao Q."/>
            <person name="Sharma T."/>
            <person name="Shen D."/>
            <person name="Roswanjaya Y."/>
            <person name="Wardhani T."/>
            <person name="Kalhor M.S."/>
            <person name="Jansen J."/>
            <person name="Van den Hoogen J."/>
            <person name="Gungor B."/>
            <person name="Hartog M."/>
            <person name="Hontelez J."/>
            <person name="Verver J."/>
            <person name="Yang W.-C."/>
            <person name="Schijlen E."/>
            <person name="Repin R."/>
            <person name="Schilthuizen M."/>
            <person name="Schranz E."/>
            <person name="Heidstra R."/>
            <person name="Miyata K."/>
            <person name="Fedorova E."/>
            <person name="Kohlen W."/>
            <person name="Bisseling T."/>
            <person name="Smit S."/>
            <person name="Geurts R."/>
        </authorList>
    </citation>
    <scope>NUCLEOTIDE SEQUENCE [LARGE SCALE GENOMIC DNA]</scope>
    <source>
        <strain evidence="2">cv. RG33-2</strain>
    </source>
</reference>
<keyword evidence="2" id="KW-1185">Reference proteome</keyword>
<evidence type="ECO:0000313" key="1">
    <source>
        <dbReference type="EMBL" id="PON44135.1"/>
    </source>
</evidence>
<gene>
    <name evidence="1" type="ORF">TorRG33x02_331760</name>
</gene>
<protein>
    <submittedName>
        <fullName evidence="1">Uncharacterized protein</fullName>
    </submittedName>
</protein>
<dbReference type="InParanoid" id="A0A2P5B5S2"/>
<accession>A0A2P5B5S2</accession>
<sequence length="128" mass="15029">MPRRVGNCSRKTLAQCVLDTHRLFRLVEPASRWARASVNFWSIKRRSEKRHFLELSREELFNLKTIIMMDPKECHYKGLVTNSALASMGLFLYLESNLVLRRWPPAPPALPKDEVEDEVKRMLSELLF</sequence>
<name>A0A2P5B5S2_TREOI</name>
<proteinExistence type="predicted"/>
<evidence type="ECO:0000313" key="2">
    <source>
        <dbReference type="Proteomes" id="UP000237000"/>
    </source>
</evidence>
<dbReference type="Proteomes" id="UP000237000">
    <property type="component" value="Unassembled WGS sequence"/>
</dbReference>
<dbReference type="EMBL" id="JXTC01000600">
    <property type="protein sequence ID" value="PON44135.1"/>
    <property type="molecule type" value="Genomic_DNA"/>
</dbReference>
<dbReference type="AlphaFoldDB" id="A0A2P5B5S2"/>
<organism evidence="1 2">
    <name type="scientific">Trema orientale</name>
    <name type="common">Charcoal tree</name>
    <name type="synonym">Celtis orientalis</name>
    <dbReference type="NCBI Taxonomy" id="63057"/>
    <lineage>
        <taxon>Eukaryota</taxon>
        <taxon>Viridiplantae</taxon>
        <taxon>Streptophyta</taxon>
        <taxon>Embryophyta</taxon>
        <taxon>Tracheophyta</taxon>
        <taxon>Spermatophyta</taxon>
        <taxon>Magnoliopsida</taxon>
        <taxon>eudicotyledons</taxon>
        <taxon>Gunneridae</taxon>
        <taxon>Pentapetalae</taxon>
        <taxon>rosids</taxon>
        <taxon>fabids</taxon>
        <taxon>Rosales</taxon>
        <taxon>Cannabaceae</taxon>
        <taxon>Trema</taxon>
    </lineage>
</organism>
<comment type="caution">
    <text evidence="1">The sequence shown here is derived from an EMBL/GenBank/DDBJ whole genome shotgun (WGS) entry which is preliminary data.</text>
</comment>